<dbReference type="Pfam" id="PF02754">
    <property type="entry name" value="CCG"/>
    <property type="match status" value="1"/>
</dbReference>
<name>A0ABU9DA56_9PROT</name>
<evidence type="ECO:0000256" key="1">
    <source>
        <dbReference type="ARBA" id="ARBA00023002"/>
    </source>
</evidence>
<evidence type="ECO:0000259" key="2">
    <source>
        <dbReference type="Pfam" id="PF02754"/>
    </source>
</evidence>
<dbReference type="PANTHER" id="PTHR42947:SF1">
    <property type="entry name" value="COB--COM HETERODISULFIDE REDUCTASE SUBUNIT B 1"/>
    <property type="match status" value="1"/>
</dbReference>
<evidence type="ECO:0000313" key="3">
    <source>
        <dbReference type="EMBL" id="MEK8090410.1"/>
    </source>
</evidence>
<dbReference type="InterPro" id="IPR004017">
    <property type="entry name" value="Cys_rich_dom"/>
</dbReference>
<dbReference type="RefSeq" id="WP_341371467.1">
    <property type="nucleotide sequence ID" value="NZ_JBBPCO010000012.1"/>
</dbReference>
<feature type="domain" description="Cysteine-rich" evidence="2">
    <location>
        <begin position="260"/>
        <end position="346"/>
    </location>
</feature>
<feature type="non-terminal residue" evidence="3">
    <location>
        <position position="349"/>
    </location>
</feature>
<keyword evidence="4" id="KW-1185">Reference proteome</keyword>
<evidence type="ECO:0000313" key="4">
    <source>
        <dbReference type="Proteomes" id="UP001446205"/>
    </source>
</evidence>
<keyword evidence="1" id="KW-0560">Oxidoreductase</keyword>
<comment type="caution">
    <text evidence="3">The sequence shown here is derived from an EMBL/GenBank/DDBJ whole genome shotgun (WGS) entry which is preliminary data.</text>
</comment>
<dbReference type="EMBL" id="JBBPCO010000012">
    <property type="protein sequence ID" value="MEK8090410.1"/>
    <property type="molecule type" value="Genomic_DNA"/>
</dbReference>
<reference evidence="3 4" key="1">
    <citation type="submission" date="2024-04" db="EMBL/GenBank/DDBJ databases">
        <authorList>
            <person name="Abashina T."/>
            <person name="Shaikin A."/>
        </authorList>
    </citation>
    <scope>NUCLEOTIDE SEQUENCE [LARGE SCALE GENOMIC DNA]</scope>
    <source>
        <strain evidence="3 4">AAFK</strain>
    </source>
</reference>
<sequence length="349" mass="39605">MSSNDKIKGTQAADQGLAGHGAFFQATNLNAQEAEAATAWVRKHVDRRTVDLGERMDDVREHMWELEKEGEIIVHRISDQHQPQVVNTLFGWEKRIPTNNLWHHKSCGQCGNIPGYPTSLLWFMNNLGLDYLDETDQTSCTAWNYHGSGIGNVESLAAVFLRNFHQAYVSGKQHGHELGHYYPLVHCGTSFGNYKEIRKYLVESAELREKVTKILGKLGRLVDGKIVIPEEVVHYSEWLHVMRNRIASELQTIDVSHIRVTMHAACHYYKMVHEDAIYDPNILGGNRTAVGSSMAQALGAQLIDYSTWYDCCGFGFRHIISEREFTRSFTIDRKIKVAQEEAKADVMLG</sequence>
<proteinExistence type="predicted"/>
<gene>
    <name evidence="3" type="ORF">WOB96_11640</name>
</gene>
<dbReference type="PANTHER" id="PTHR42947">
    <property type="entry name" value="COB--COM HETERODISULFIDE REDUCTASE SUBUNIT B 1"/>
    <property type="match status" value="1"/>
</dbReference>
<dbReference type="InterPro" id="IPR051278">
    <property type="entry name" value="HdrB/HdrD_reductase"/>
</dbReference>
<organism evidence="3 4">
    <name type="scientific">Thermithiobacillus plumbiphilus</name>
    <dbReference type="NCBI Taxonomy" id="1729899"/>
    <lineage>
        <taxon>Bacteria</taxon>
        <taxon>Pseudomonadati</taxon>
        <taxon>Pseudomonadota</taxon>
        <taxon>Acidithiobacillia</taxon>
        <taxon>Acidithiobacillales</taxon>
        <taxon>Thermithiobacillaceae</taxon>
        <taxon>Thermithiobacillus</taxon>
    </lineage>
</organism>
<dbReference type="Proteomes" id="UP001446205">
    <property type="component" value="Unassembled WGS sequence"/>
</dbReference>
<accession>A0ABU9DA56</accession>
<protein>
    <submittedName>
        <fullName evidence="3">Heterodisulfide reductase-related iron-sulfur binding cluster</fullName>
    </submittedName>
</protein>